<protein>
    <submittedName>
        <fullName evidence="2">ATP-binding protein</fullName>
    </submittedName>
</protein>
<proteinExistence type="predicted"/>
<dbReference type="EMBL" id="POTY01000370">
    <property type="protein sequence ID" value="PZG06083.1"/>
    <property type="molecule type" value="Genomic_DNA"/>
</dbReference>
<evidence type="ECO:0000313" key="2">
    <source>
        <dbReference type="EMBL" id="PZG06083.1"/>
    </source>
</evidence>
<dbReference type="InterPro" id="IPR027417">
    <property type="entry name" value="P-loop_NTPase"/>
</dbReference>
<keyword evidence="2" id="KW-0067">ATP-binding</keyword>
<accession>A0A2W2D5E9</accession>
<dbReference type="GO" id="GO:0006260">
    <property type="term" value="P:DNA replication"/>
    <property type="evidence" value="ECO:0007669"/>
    <property type="project" value="TreeGrafter"/>
</dbReference>
<dbReference type="RefSeq" id="WP_111219703.1">
    <property type="nucleotide sequence ID" value="NZ_POTY01000370.1"/>
</dbReference>
<evidence type="ECO:0000256" key="1">
    <source>
        <dbReference type="SAM" id="MobiDB-lite"/>
    </source>
</evidence>
<dbReference type="Gene3D" id="3.40.50.300">
    <property type="entry name" value="P-loop containing nucleotide triphosphate hydrolases"/>
    <property type="match status" value="1"/>
</dbReference>
<reference evidence="2 3" key="1">
    <citation type="submission" date="2018-01" db="EMBL/GenBank/DDBJ databases">
        <title>Draft genome sequence of Jishengella sp. NA12.</title>
        <authorList>
            <person name="Sahin N."/>
            <person name="Ay H."/>
            <person name="Saygin H."/>
        </authorList>
    </citation>
    <scope>NUCLEOTIDE SEQUENCE [LARGE SCALE GENOMIC DNA]</scope>
    <source>
        <strain evidence="2 3">NA12</strain>
    </source>
</reference>
<dbReference type="PANTHER" id="PTHR30050:SF4">
    <property type="entry name" value="ATP-BINDING PROTEIN RV3427C IN INSERTION SEQUENCE-RELATED"/>
    <property type="match status" value="1"/>
</dbReference>
<dbReference type="AlphaFoldDB" id="A0A2W2D5E9"/>
<sequence length="218" mass="23277">MDDDLTQPGGEPTPGDANPPAQQPRRREPIDAAAFRRQQAADYLAARVPAVFADACPDNPRVAAWVSRYLNNPAGCPSLTLIGPTGRGKTHQLWGAVRAIVTEAAGKGRRLNWQVVTHPGLNASTRPGADDPGLLARCMSADLLAVDDIGAGKFTDWGEDVLLRLVDHRWSGGLPTIYSTNLAGDPLVKAVGARVESRIADAVMVAFEGPDRRTRRSA</sequence>
<keyword evidence="3" id="KW-1185">Reference proteome</keyword>
<name>A0A2W2D5E9_9ACTN</name>
<comment type="caution">
    <text evidence="2">The sequence shown here is derived from an EMBL/GenBank/DDBJ whole genome shotgun (WGS) entry which is preliminary data.</text>
</comment>
<dbReference type="GO" id="GO:0005524">
    <property type="term" value="F:ATP binding"/>
    <property type="evidence" value="ECO:0007669"/>
    <property type="project" value="UniProtKB-KW"/>
</dbReference>
<dbReference type="PANTHER" id="PTHR30050">
    <property type="entry name" value="CHROMOSOMAL REPLICATION INITIATOR PROTEIN DNAA"/>
    <property type="match status" value="1"/>
</dbReference>
<dbReference type="OrthoDB" id="9770694at2"/>
<evidence type="ECO:0000313" key="3">
    <source>
        <dbReference type="Proteomes" id="UP000248924"/>
    </source>
</evidence>
<dbReference type="Proteomes" id="UP000248924">
    <property type="component" value="Unassembled WGS sequence"/>
</dbReference>
<keyword evidence="2" id="KW-0547">Nucleotide-binding</keyword>
<organism evidence="2 3">
    <name type="scientific">Micromonospora craterilacus</name>
    <dbReference type="NCBI Taxonomy" id="1655439"/>
    <lineage>
        <taxon>Bacteria</taxon>
        <taxon>Bacillati</taxon>
        <taxon>Actinomycetota</taxon>
        <taxon>Actinomycetes</taxon>
        <taxon>Micromonosporales</taxon>
        <taxon>Micromonosporaceae</taxon>
        <taxon>Micromonospora</taxon>
    </lineage>
</organism>
<dbReference type="SUPFAM" id="SSF52540">
    <property type="entry name" value="P-loop containing nucleoside triphosphate hydrolases"/>
    <property type="match status" value="1"/>
</dbReference>
<feature type="region of interest" description="Disordered" evidence="1">
    <location>
        <begin position="1"/>
        <end position="28"/>
    </location>
</feature>
<gene>
    <name evidence="2" type="ORF">C1I95_32300</name>
</gene>